<comment type="caution">
    <text evidence="2">The sequence shown here is derived from an EMBL/GenBank/DDBJ whole genome shotgun (WGS) entry which is preliminary data.</text>
</comment>
<evidence type="ECO:0000313" key="3">
    <source>
        <dbReference type="Proteomes" id="UP000037773"/>
    </source>
</evidence>
<accession>A0A0M8QJ52</accession>
<name>A0A0M8QJ52_9ACTN</name>
<dbReference type="Proteomes" id="UP000037773">
    <property type="component" value="Unassembled WGS sequence"/>
</dbReference>
<protein>
    <submittedName>
        <fullName evidence="2">Uncharacterized protein</fullName>
    </submittedName>
</protein>
<sequence length="80" mass="8212">MERLLPDHRPARHVGRQGPGARTRSVVVLPAPLPDVPSPSVGSAPGAREGWAIGSSRPPTSMPAGSSAARRSRSGCTVPP</sequence>
<organism evidence="2 3">
    <name type="scientific">Streptomyces caelestis</name>
    <dbReference type="NCBI Taxonomy" id="36816"/>
    <lineage>
        <taxon>Bacteria</taxon>
        <taxon>Bacillati</taxon>
        <taxon>Actinomycetota</taxon>
        <taxon>Actinomycetes</taxon>
        <taxon>Kitasatosporales</taxon>
        <taxon>Streptomycetaceae</taxon>
        <taxon>Streptomyces</taxon>
    </lineage>
</organism>
<proteinExistence type="predicted"/>
<dbReference type="EMBL" id="LGCN01000265">
    <property type="protein sequence ID" value="KOT27539.1"/>
    <property type="molecule type" value="Genomic_DNA"/>
</dbReference>
<dbReference type="AlphaFoldDB" id="A0A0M8QJ52"/>
<evidence type="ECO:0000256" key="1">
    <source>
        <dbReference type="SAM" id="MobiDB-lite"/>
    </source>
</evidence>
<evidence type="ECO:0000313" key="2">
    <source>
        <dbReference type="EMBL" id="KOT27539.1"/>
    </source>
</evidence>
<gene>
    <name evidence="2" type="ORF">ADK41_36480</name>
</gene>
<reference evidence="2 3" key="1">
    <citation type="submission" date="2015-07" db="EMBL/GenBank/DDBJ databases">
        <authorList>
            <person name="Noorani M."/>
        </authorList>
    </citation>
    <scope>NUCLEOTIDE SEQUENCE [LARGE SCALE GENOMIC DNA]</scope>
    <source>
        <strain evidence="2 3">NRRL B-24567</strain>
    </source>
</reference>
<feature type="region of interest" description="Disordered" evidence="1">
    <location>
        <begin position="1"/>
        <end position="80"/>
    </location>
</feature>
<keyword evidence="3" id="KW-1185">Reference proteome</keyword>